<feature type="domain" description="Peptidase S49" evidence="7">
    <location>
        <begin position="170"/>
        <end position="320"/>
    </location>
</feature>
<protein>
    <submittedName>
        <fullName evidence="8">Protease-4</fullName>
    </submittedName>
</protein>
<feature type="transmembrane region" description="Helical" evidence="6">
    <location>
        <begin position="83"/>
        <end position="104"/>
    </location>
</feature>
<accession>A0AA94L1Y1</accession>
<sequence>MSDKDFSYDEPLSMTGSPASAANGKVTNEHGPQAEPVRAQAPVAAPAGAPGATPCATACPLAQIPASVWKTLLRRPFRKRHPVLFWAAIVIVLGALGVVAGSAGKDGGLMGGDRIALVSVTGPIMNVEPTLEWLRTVARNPSVKGVLVRVDSPGGGAAASQEVYDALKNLAQKMPVAVSMGSMAASGGLMVSMAGQRVFANPSTVTGSIGVRMDVPQLQGLMDKVGVGQETLVVGQYKDAASYMRPMTAEQRAYFQGVLTNMYDQFVDIVAQGRGMPRDRALKLANGKVYTGQEALGLGLVDELGGRGQALAWLAQKTGVPAERKLLTRPREDGLLGRGLRVMLGAVLGPESDTLGGLASLAGLARGGSGHAGPQTPAFLYQF</sequence>
<dbReference type="PANTHER" id="PTHR42987">
    <property type="entry name" value="PEPTIDASE S49"/>
    <property type="match status" value="1"/>
</dbReference>
<name>A0AA94L1Y1_DESDE</name>
<dbReference type="OMA" id="AAYWISA"/>
<evidence type="ECO:0000313" key="8">
    <source>
        <dbReference type="EMBL" id="SFW40397.1"/>
    </source>
</evidence>
<dbReference type="Pfam" id="PF01343">
    <property type="entry name" value="Peptidase_S49"/>
    <property type="match status" value="1"/>
</dbReference>
<keyword evidence="6" id="KW-1133">Transmembrane helix</keyword>
<dbReference type="CDD" id="cd07023">
    <property type="entry name" value="S49_Sppa_N_C"/>
    <property type="match status" value="1"/>
</dbReference>
<evidence type="ECO:0000256" key="5">
    <source>
        <dbReference type="SAM" id="MobiDB-lite"/>
    </source>
</evidence>
<evidence type="ECO:0000313" key="9">
    <source>
        <dbReference type="Proteomes" id="UP000182680"/>
    </source>
</evidence>
<dbReference type="AlphaFoldDB" id="A0AA94L1Y1"/>
<dbReference type="Gene3D" id="3.90.226.10">
    <property type="entry name" value="2-enoyl-CoA Hydratase, Chain A, domain 1"/>
    <property type="match status" value="1"/>
</dbReference>
<dbReference type="NCBIfam" id="TIGR00706">
    <property type="entry name" value="SppA_dom"/>
    <property type="match status" value="1"/>
</dbReference>
<comment type="caution">
    <text evidence="8">The sequence shown here is derived from an EMBL/GenBank/DDBJ whole genome shotgun (WGS) entry which is preliminary data.</text>
</comment>
<evidence type="ECO:0000256" key="2">
    <source>
        <dbReference type="ARBA" id="ARBA00022670"/>
    </source>
</evidence>
<keyword evidence="6" id="KW-0472">Membrane</keyword>
<dbReference type="Proteomes" id="UP000182680">
    <property type="component" value="Unassembled WGS sequence"/>
</dbReference>
<keyword evidence="6" id="KW-0812">Transmembrane</keyword>
<evidence type="ECO:0000256" key="4">
    <source>
        <dbReference type="ARBA" id="ARBA00022825"/>
    </source>
</evidence>
<dbReference type="EMBL" id="FPIW01000015">
    <property type="protein sequence ID" value="SFW40397.1"/>
    <property type="molecule type" value="Genomic_DNA"/>
</dbReference>
<evidence type="ECO:0000256" key="1">
    <source>
        <dbReference type="ARBA" id="ARBA00008683"/>
    </source>
</evidence>
<dbReference type="GO" id="GO:0008236">
    <property type="term" value="F:serine-type peptidase activity"/>
    <property type="evidence" value="ECO:0007669"/>
    <property type="project" value="UniProtKB-KW"/>
</dbReference>
<dbReference type="PANTHER" id="PTHR42987:SF7">
    <property type="entry name" value="SIGNAL PEPTIDE PEPTIDASE SPPA-RELATED"/>
    <property type="match status" value="1"/>
</dbReference>
<dbReference type="InterPro" id="IPR004635">
    <property type="entry name" value="Pept_S49_SppA"/>
</dbReference>
<dbReference type="InterPro" id="IPR029045">
    <property type="entry name" value="ClpP/crotonase-like_dom_sf"/>
</dbReference>
<keyword evidence="2 8" id="KW-0645">Protease</keyword>
<comment type="similarity">
    <text evidence="1">Belongs to the peptidase S49 family.</text>
</comment>
<gene>
    <name evidence="8" type="ORF">SAMN02910291_01167</name>
</gene>
<keyword evidence="3" id="KW-0378">Hydrolase</keyword>
<dbReference type="InterPro" id="IPR002142">
    <property type="entry name" value="Peptidase_S49"/>
</dbReference>
<dbReference type="Gene3D" id="6.20.330.10">
    <property type="match status" value="1"/>
</dbReference>
<evidence type="ECO:0000256" key="3">
    <source>
        <dbReference type="ARBA" id="ARBA00022801"/>
    </source>
</evidence>
<proteinExistence type="inferred from homology"/>
<keyword evidence="4" id="KW-0720">Serine protease</keyword>
<feature type="region of interest" description="Disordered" evidence="5">
    <location>
        <begin position="1"/>
        <end position="35"/>
    </location>
</feature>
<dbReference type="SUPFAM" id="SSF52096">
    <property type="entry name" value="ClpP/crotonase"/>
    <property type="match status" value="1"/>
</dbReference>
<organism evidence="8 9">
    <name type="scientific">Desulfovibrio desulfuricans</name>
    <dbReference type="NCBI Taxonomy" id="876"/>
    <lineage>
        <taxon>Bacteria</taxon>
        <taxon>Pseudomonadati</taxon>
        <taxon>Thermodesulfobacteriota</taxon>
        <taxon>Desulfovibrionia</taxon>
        <taxon>Desulfovibrionales</taxon>
        <taxon>Desulfovibrionaceae</taxon>
        <taxon>Desulfovibrio</taxon>
    </lineage>
</organism>
<dbReference type="GO" id="GO:0006508">
    <property type="term" value="P:proteolysis"/>
    <property type="evidence" value="ECO:0007669"/>
    <property type="project" value="UniProtKB-KW"/>
</dbReference>
<evidence type="ECO:0000259" key="7">
    <source>
        <dbReference type="Pfam" id="PF01343"/>
    </source>
</evidence>
<reference evidence="9" key="1">
    <citation type="submission" date="2016-11" db="EMBL/GenBank/DDBJ databases">
        <authorList>
            <person name="Jaros S."/>
            <person name="Januszkiewicz K."/>
            <person name="Wedrychowicz H."/>
        </authorList>
    </citation>
    <scope>NUCLEOTIDE SEQUENCE [LARGE SCALE GENOMIC DNA]</scope>
    <source>
        <strain evidence="9">DSM 7057</strain>
    </source>
</reference>
<dbReference type="RefSeq" id="WP_015939328.1">
    <property type="nucleotide sequence ID" value="NZ_FPIW01000015.1"/>
</dbReference>
<dbReference type="InterPro" id="IPR047272">
    <property type="entry name" value="S49_SppA_C"/>
</dbReference>
<evidence type="ECO:0000256" key="6">
    <source>
        <dbReference type="SAM" id="Phobius"/>
    </source>
</evidence>